<evidence type="ECO:0000256" key="1">
    <source>
        <dbReference type="ARBA" id="ARBA00022741"/>
    </source>
</evidence>
<accession>A0A813HTK6</accession>
<dbReference type="PANTHER" id="PTHR11274:SF0">
    <property type="entry name" value="GENERAL TRANSCRIPTION AND DNA REPAIR FACTOR IIH HELICASE SUBUNIT XPB"/>
    <property type="match status" value="1"/>
</dbReference>
<gene>
    <name evidence="7" type="ORF">PGLA1383_LOCUS56118</name>
</gene>
<evidence type="ECO:0000256" key="3">
    <source>
        <dbReference type="ARBA" id="ARBA00022806"/>
    </source>
</evidence>
<dbReference type="Gene3D" id="3.40.50.300">
    <property type="entry name" value="P-loop containing nucleotide triphosphate hydrolases"/>
    <property type="match status" value="1"/>
</dbReference>
<feature type="compositionally biased region" description="Polar residues" evidence="5">
    <location>
        <begin position="1"/>
        <end position="12"/>
    </location>
</feature>
<keyword evidence="2" id="KW-0378">Hydrolase</keyword>
<evidence type="ECO:0000256" key="2">
    <source>
        <dbReference type="ARBA" id="ARBA00022801"/>
    </source>
</evidence>
<keyword evidence="4" id="KW-0067">ATP-binding</keyword>
<name>A0A813HTK6_POLGL</name>
<evidence type="ECO:0000256" key="5">
    <source>
        <dbReference type="SAM" id="MobiDB-lite"/>
    </source>
</evidence>
<dbReference type="GO" id="GO:0016787">
    <property type="term" value="F:hydrolase activity"/>
    <property type="evidence" value="ECO:0007669"/>
    <property type="project" value="UniProtKB-KW"/>
</dbReference>
<evidence type="ECO:0000256" key="4">
    <source>
        <dbReference type="ARBA" id="ARBA00022840"/>
    </source>
</evidence>
<comment type="caution">
    <text evidence="7">The sequence shown here is derived from an EMBL/GenBank/DDBJ whole genome shotgun (WGS) entry which is preliminary data.</text>
</comment>
<feature type="region of interest" description="Disordered" evidence="5">
    <location>
        <begin position="119"/>
        <end position="159"/>
    </location>
</feature>
<dbReference type="InterPro" id="IPR027417">
    <property type="entry name" value="P-loop_NTPase"/>
</dbReference>
<dbReference type="GO" id="GO:0000112">
    <property type="term" value="C:nucleotide-excision repair factor 3 complex"/>
    <property type="evidence" value="ECO:0007669"/>
    <property type="project" value="TreeGrafter"/>
</dbReference>
<dbReference type="GO" id="GO:0006367">
    <property type="term" value="P:transcription initiation at RNA polymerase II promoter"/>
    <property type="evidence" value="ECO:0007669"/>
    <property type="project" value="TreeGrafter"/>
</dbReference>
<organism evidence="7 8">
    <name type="scientific">Polarella glacialis</name>
    <name type="common">Dinoflagellate</name>
    <dbReference type="NCBI Taxonomy" id="89957"/>
    <lineage>
        <taxon>Eukaryota</taxon>
        <taxon>Sar</taxon>
        <taxon>Alveolata</taxon>
        <taxon>Dinophyceae</taxon>
        <taxon>Suessiales</taxon>
        <taxon>Suessiaceae</taxon>
        <taxon>Polarella</taxon>
    </lineage>
</organism>
<keyword evidence="3" id="KW-0347">Helicase</keyword>
<dbReference type="AlphaFoldDB" id="A0A813HTK6"/>
<keyword evidence="8" id="KW-1185">Reference proteome</keyword>
<dbReference type="InterPro" id="IPR050615">
    <property type="entry name" value="ATP-dep_DNA_Helicase"/>
</dbReference>
<proteinExistence type="predicted"/>
<keyword evidence="1" id="KW-0547">Nucleotide-binding</keyword>
<dbReference type="GO" id="GO:0097550">
    <property type="term" value="C:transcription preinitiation complex"/>
    <property type="evidence" value="ECO:0007669"/>
    <property type="project" value="TreeGrafter"/>
</dbReference>
<feature type="domain" description="Helicase/UvrB N-terminal" evidence="6">
    <location>
        <begin position="169"/>
        <end position="281"/>
    </location>
</feature>
<evidence type="ECO:0000259" key="6">
    <source>
        <dbReference type="Pfam" id="PF04851"/>
    </source>
</evidence>
<evidence type="ECO:0000313" key="7">
    <source>
        <dbReference type="EMBL" id="CAE8641494.1"/>
    </source>
</evidence>
<reference evidence="7" key="1">
    <citation type="submission" date="2021-02" db="EMBL/GenBank/DDBJ databases">
        <authorList>
            <person name="Dougan E. K."/>
            <person name="Rhodes N."/>
            <person name="Thang M."/>
            <person name="Chan C."/>
        </authorList>
    </citation>
    <scope>NUCLEOTIDE SEQUENCE</scope>
</reference>
<feature type="non-terminal residue" evidence="7">
    <location>
        <position position="313"/>
    </location>
</feature>
<dbReference type="EMBL" id="CAJNNV010032903">
    <property type="protein sequence ID" value="CAE8641494.1"/>
    <property type="molecule type" value="Genomic_DNA"/>
</dbReference>
<dbReference type="Proteomes" id="UP000654075">
    <property type="component" value="Unassembled WGS sequence"/>
</dbReference>
<dbReference type="GO" id="GO:0005675">
    <property type="term" value="C:transcription factor TFIIH holo complex"/>
    <property type="evidence" value="ECO:0007669"/>
    <property type="project" value="TreeGrafter"/>
</dbReference>
<dbReference type="SUPFAM" id="SSF52540">
    <property type="entry name" value="P-loop containing nucleoside triphosphate hydrolases"/>
    <property type="match status" value="1"/>
</dbReference>
<dbReference type="Pfam" id="PF04851">
    <property type="entry name" value="ResIII"/>
    <property type="match status" value="1"/>
</dbReference>
<feature type="region of interest" description="Disordered" evidence="5">
    <location>
        <begin position="1"/>
        <end position="25"/>
    </location>
</feature>
<dbReference type="GO" id="GO:0005524">
    <property type="term" value="F:ATP binding"/>
    <property type="evidence" value="ECO:0007669"/>
    <property type="project" value="UniProtKB-KW"/>
</dbReference>
<sequence>GWPSDDQPTASLAVQLDAGPTRRRVTHSLRESVRDSLIWADADGTDKRRSEALANAAVLAHAPTSSIRAISAAARESAGVWASIVRGQVSGRPAVTASSQQLLDFGRSLEGQVSAGERAEWQRWRSAPQEEEPEEKLPELQQEDGPEAVEDSDLEEDATAAAAAAPLAPLRPYQQAALDAVSTASPSNCCVVLPCGAGKTRVGSAITCQFLRENPNGCVVVLCLRREGMRQWARELSENWGTAALEVSGPISELGSALCKSQVILVTYHRLLSDKRRSDKTAGESAQSWEDDGIGEGGALDAAAGGAVAARFE</sequence>
<dbReference type="GO" id="GO:0043138">
    <property type="term" value="F:3'-5' DNA helicase activity"/>
    <property type="evidence" value="ECO:0007669"/>
    <property type="project" value="TreeGrafter"/>
</dbReference>
<protein>
    <recommendedName>
        <fullName evidence="6">Helicase/UvrB N-terminal domain-containing protein</fullName>
    </recommendedName>
</protein>
<feature type="non-terminal residue" evidence="7">
    <location>
        <position position="1"/>
    </location>
</feature>
<dbReference type="GO" id="GO:0003677">
    <property type="term" value="F:DNA binding"/>
    <property type="evidence" value="ECO:0007669"/>
    <property type="project" value="InterPro"/>
</dbReference>
<dbReference type="InterPro" id="IPR006935">
    <property type="entry name" value="Helicase/UvrB_N"/>
</dbReference>
<feature type="compositionally biased region" description="Acidic residues" evidence="5">
    <location>
        <begin position="141"/>
        <end position="158"/>
    </location>
</feature>
<evidence type="ECO:0000313" key="8">
    <source>
        <dbReference type="Proteomes" id="UP000654075"/>
    </source>
</evidence>
<dbReference type="PANTHER" id="PTHR11274">
    <property type="entry name" value="RAD25/XP-B DNA REPAIR HELICASE"/>
    <property type="match status" value="1"/>
</dbReference>